<reference evidence="3 4" key="1">
    <citation type="submission" date="2024-02" db="EMBL/GenBank/DDBJ databases">
        <authorList>
            <person name="Chen Y."/>
            <person name="Shah S."/>
            <person name="Dougan E. K."/>
            <person name="Thang M."/>
            <person name="Chan C."/>
        </authorList>
    </citation>
    <scope>NUCLEOTIDE SEQUENCE [LARGE SCALE GENOMIC DNA]</scope>
</reference>
<proteinExistence type="predicted"/>
<feature type="region of interest" description="Disordered" evidence="1">
    <location>
        <begin position="205"/>
        <end position="226"/>
    </location>
</feature>
<feature type="compositionally biased region" description="Acidic residues" evidence="1">
    <location>
        <begin position="206"/>
        <end position="215"/>
    </location>
</feature>
<dbReference type="EMBL" id="CAXAMN010001536">
    <property type="protein sequence ID" value="CAK8994965.1"/>
    <property type="molecule type" value="Genomic_DNA"/>
</dbReference>
<keyword evidence="2" id="KW-1133">Transmembrane helix</keyword>
<comment type="caution">
    <text evidence="3">The sequence shown here is derived from an EMBL/GenBank/DDBJ whole genome shotgun (WGS) entry which is preliminary data.</text>
</comment>
<gene>
    <name evidence="3" type="ORF">CCMP2556_LOCUS3853</name>
</gene>
<dbReference type="Proteomes" id="UP001642484">
    <property type="component" value="Unassembled WGS sequence"/>
</dbReference>
<evidence type="ECO:0000313" key="3">
    <source>
        <dbReference type="EMBL" id="CAK8994965.1"/>
    </source>
</evidence>
<evidence type="ECO:0000313" key="4">
    <source>
        <dbReference type="Proteomes" id="UP001642484"/>
    </source>
</evidence>
<organism evidence="3 4">
    <name type="scientific">Durusdinium trenchii</name>
    <dbReference type="NCBI Taxonomy" id="1381693"/>
    <lineage>
        <taxon>Eukaryota</taxon>
        <taxon>Sar</taxon>
        <taxon>Alveolata</taxon>
        <taxon>Dinophyceae</taxon>
        <taxon>Suessiales</taxon>
        <taxon>Symbiodiniaceae</taxon>
        <taxon>Durusdinium</taxon>
    </lineage>
</organism>
<keyword evidence="4" id="KW-1185">Reference proteome</keyword>
<name>A0ABP0HXN9_9DINO</name>
<accession>A0ABP0HXN9</accession>
<keyword evidence="2" id="KW-0472">Membrane</keyword>
<feature type="transmembrane region" description="Helical" evidence="2">
    <location>
        <begin position="28"/>
        <end position="55"/>
    </location>
</feature>
<protein>
    <submittedName>
        <fullName evidence="3">Uncharacterized protein</fullName>
    </submittedName>
</protein>
<keyword evidence="2" id="KW-0812">Transmembrane</keyword>
<sequence>MHCSKACFVISLVQWGHSSGWLADDEGTIVLVVGTCLIFPIGIVAFLHLLAVFLAHLCYICCRTQDTSATNVELSLLGPSQWNLLLPAHCQVPVREVVLTMPAGGEASDPLVSERTESRSHLEFQILDYVAKVGPLEAPVAVLLGGNEHHSEIVYADEDMARICQRFTARFAPQIADALSRSVISILHQRTKPREILVVNISFADGDSDQSESDPGEALLGESTRS</sequence>
<evidence type="ECO:0000256" key="1">
    <source>
        <dbReference type="SAM" id="MobiDB-lite"/>
    </source>
</evidence>
<evidence type="ECO:0000256" key="2">
    <source>
        <dbReference type="SAM" id="Phobius"/>
    </source>
</evidence>